<dbReference type="AlphaFoldDB" id="A0A0K9PTW3"/>
<accession>A0A0K9PTW3</accession>
<proteinExistence type="inferred from homology"/>
<dbReference type="PRINTS" id="PR00719">
    <property type="entry name" value="LMWPTPASE"/>
</dbReference>
<dbReference type="EC" id="3.1.3.2" evidence="2"/>
<keyword evidence="4" id="KW-0904">Protein phosphatase</keyword>
<dbReference type="PANTHER" id="PTHR47439">
    <property type="entry name" value="LOW MOLECULAR WEIGHT PHOSPHOTYROSINE PROTEIN PHOSPHATASE-RELATED"/>
    <property type="match status" value="1"/>
</dbReference>
<reference evidence="8" key="1">
    <citation type="journal article" date="2016" name="Nature">
        <title>The genome of the seagrass Zostera marina reveals angiosperm adaptation to the sea.</title>
        <authorList>
            <person name="Olsen J.L."/>
            <person name="Rouze P."/>
            <person name="Verhelst B."/>
            <person name="Lin Y.-C."/>
            <person name="Bayer T."/>
            <person name="Collen J."/>
            <person name="Dattolo E."/>
            <person name="De Paoli E."/>
            <person name="Dittami S."/>
            <person name="Maumus F."/>
            <person name="Michel G."/>
            <person name="Kersting A."/>
            <person name="Lauritano C."/>
            <person name="Lohaus R."/>
            <person name="Toepel M."/>
            <person name="Tonon T."/>
            <person name="Vanneste K."/>
            <person name="Amirebrahimi M."/>
            <person name="Brakel J."/>
            <person name="Bostroem C."/>
            <person name="Chovatia M."/>
            <person name="Grimwood J."/>
            <person name="Jenkins J.W."/>
            <person name="Jueterbock A."/>
            <person name="Mraz A."/>
            <person name="Stam W.T."/>
            <person name="Tice H."/>
            <person name="Bornberg-Bauer E."/>
            <person name="Green P.J."/>
            <person name="Pearson G.A."/>
            <person name="Procaccini G."/>
            <person name="Duarte C.M."/>
            <person name="Schmutz J."/>
            <person name="Reusch T.B.H."/>
            <person name="Van de Peer Y."/>
        </authorList>
    </citation>
    <scope>NUCLEOTIDE SEQUENCE [LARGE SCALE GENOMIC DNA]</scope>
    <source>
        <strain evidence="8">cv. Finnish</strain>
    </source>
</reference>
<evidence type="ECO:0000313" key="8">
    <source>
        <dbReference type="Proteomes" id="UP000036987"/>
    </source>
</evidence>
<dbReference type="Gene3D" id="3.40.50.2300">
    <property type="match status" value="1"/>
</dbReference>
<gene>
    <name evidence="7" type="ORF">ZOSMA_165G00290</name>
</gene>
<dbReference type="SMART" id="SM00226">
    <property type="entry name" value="LMWPc"/>
    <property type="match status" value="1"/>
</dbReference>
<dbReference type="InterPro" id="IPR017867">
    <property type="entry name" value="Tyr_phospatase_low_mol_wt"/>
</dbReference>
<feature type="active site" evidence="5">
    <location>
        <position position="93"/>
    </location>
</feature>
<dbReference type="Pfam" id="PF01451">
    <property type="entry name" value="LMWPc"/>
    <property type="match status" value="1"/>
</dbReference>
<keyword evidence="3" id="KW-0378">Hydrolase</keyword>
<dbReference type="CDD" id="cd16343">
    <property type="entry name" value="LMWPTP"/>
    <property type="match status" value="1"/>
</dbReference>
<evidence type="ECO:0000259" key="6">
    <source>
        <dbReference type="SMART" id="SM00226"/>
    </source>
</evidence>
<comment type="similarity">
    <text evidence="1">Belongs to the low molecular weight phosphotyrosine protein phosphatase family.</text>
</comment>
<evidence type="ECO:0000256" key="1">
    <source>
        <dbReference type="ARBA" id="ARBA00011063"/>
    </source>
</evidence>
<feature type="domain" description="Phosphotyrosine protein phosphatase I" evidence="6">
    <location>
        <begin position="81"/>
        <end position="239"/>
    </location>
</feature>
<evidence type="ECO:0000256" key="4">
    <source>
        <dbReference type="ARBA" id="ARBA00022912"/>
    </source>
</evidence>
<evidence type="ECO:0000256" key="3">
    <source>
        <dbReference type="ARBA" id="ARBA00022801"/>
    </source>
</evidence>
<feature type="active site" description="Nucleophile" evidence="5">
    <location>
        <position position="87"/>
    </location>
</feature>
<feature type="active site" description="Proton donor" evidence="5">
    <location>
        <position position="213"/>
    </location>
</feature>
<dbReference type="GO" id="GO:0003993">
    <property type="term" value="F:acid phosphatase activity"/>
    <property type="evidence" value="ECO:0007669"/>
    <property type="project" value="UniProtKB-EC"/>
</dbReference>
<dbReference type="PANTHER" id="PTHR47439:SF1">
    <property type="entry name" value="ACID PHOSPHATASE"/>
    <property type="match status" value="1"/>
</dbReference>
<dbReference type="OrthoDB" id="3388at2759"/>
<dbReference type="FunFam" id="3.40.50.2300:FF:000113">
    <property type="entry name" value="Low molecular weight protein-tyrosine-phosphatase"/>
    <property type="match status" value="1"/>
</dbReference>
<sequence>MIALNLFSTAVVAATAPKILTSRKLRIHHSPSSNLFNYKFHSVPLLSTASRSPAMASSVVNSTSSTTENDSLTVSSYSEPYSILFVCLGNICRSPAAEGVFRSLVSERGLDSRFNIDSAGTIGYHEGNPADPRMRAAAKKRGIEITSNSRPIRPSDFSEFDLILAMDKQNKEDILSAYQSWSFKDTTFPKNAQKKVKLMCSYCKKHSETQVPDPYYGGPQGFEKVLDILEDACVSLLDSVLSENK</sequence>
<protein>
    <recommendedName>
        <fullName evidence="2">acid phosphatase</fullName>
        <ecNumber evidence="2">3.1.3.2</ecNumber>
    </recommendedName>
</protein>
<dbReference type="InterPro" id="IPR023485">
    <property type="entry name" value="Ptyr_pPase"/>
</dbReference>
<evidence type="ECO:0000313" key="7">
    <source>
        <dbReference type="EMBL" id="KMZ72404.1"/>
    </source>
</evidence>
<evidence type="ECO:0000256" key="2">
    <source>
        <dbReference type="ARBA" id="ARBA00012646"/>
    </source>
</evidence>
<organism evidence="7 8">
    <name type="scientific">Zostera marina</name>
    <name type="common">Eelgrass</name>
    <dbReference type="NCBI Taxonomy" id="29655"/>
    <lineage>
        <taxon>Eukaryota</taxon>
        <taxon>Viridiplantae</taxon>
        <taxon>Streptophyta</taxon>
        <taxon>Embryophyta</taxon>
        <taxon>Tracheophyta</taxon>
        <taxon>Spermatophyta</taxon>
        <taxon>Magnoliopsida</taxon>
        <taxon>Liliopsida</taxon>
        <taxon>Zosteraceae</taxon>
        <taxon>Zostera</taxon>
    </lineage>
</organism>
<dbReference type="STRING" id="29655.A0A0K9PTW3"/>
<dbReference type="SUPFAM" id="SSF52788">
    <property type="entry name" value="Phosphotyrosine protein phosphatases I"/>
    <property type="match status" value="1"/>
</dbReference>
<dbReference type="InterPro" id="IPR036196">
    <property type="entry name" value="Ptyr_pPase_sf"/>
</dbReference>
<name>A0A0K9PTW3_ZOSMR</name>
<comment type="caution">
    <text evidence="7">The sequence shown here is derived from an EMBL/GenBank/DDBJ whole genome shotgun (WGS) entry which is preliminary data.</text>
</comment>
<evidence type="ECO:0000256" key="5">
    <source>
        <dbReference type="PIRSR" id="PIRSR617867-1"/>
    </source>
</evidence>
<dbReference type="Proteomes" id="UP000036987">
    <property type="component" value="Unassembled WGS sequence"/>
</dbReference>
<keyword evidence="8" id="KW-1185">Reference proteome</keyword>
<dbReference type="EMBL" id="LFYR01000633">
    <property type="protein sequence ID" value="KMZ72404.1"/>
    <property type="molecule type" value="Genomic_DNA"/>
</dbReference>
<dbReference type="GO" id="GO:0004725">
    <property type="term" value="F:protein tyrosine phosphatase activity"/>
    <property type="evidence" value="ECO:0007669"/>
    <property type="project" value="InterPro"/>
</dbReference>
<dbReference type="OMA" id="VCHGNIC"/>
<dbReference type="InterPro" id="IPR052995">
    <property type="entry name" value="LMW-PTP"/>
</dbReference>